<dbReference type="GO" id="GO:0016776">
    <property type="term" value="F:phosphotransferase activity, phosphate group as acceptor"/>
    <property type="evidence" value="ECO:0007669"/>
    <property type="project" value="UniProtKB-UniRule"/>
</dbReference>
<evidence type="ECO:0000256" key="2">
    <source>
        <dbReference type="ARBA" id="ARBA00022679"/>
    </source>
</evidence>
<feature type="binding site" evidence="5">
    <location>
        <begin position="151"/>
        <end position="158"/>
    </location>
    <ligand>
        <name>ADP</name>
        <dbReference type="ChEBI" id="CHEBI:456216"/>
    </ligand>
</feature>
<dbReference type="InterPro" id="IPR005177">
    <property type="entry name" value="Kinase-pyrophosphorylase"/>
</dbReference>
<comment type="catalytic activity">
    <reaction evidence="5">
        <text>N(tele)-phospho-L-histidyl/O-phospho-L-threonyl-[pyruvate, phosphate dikinase] + phosphate + H(+) = N(tele)-phospho-L-histidyl/L-threonyl-[pyruvate, phosphate dikinase] + diphosphate</text>
        <dbReference type="Rhea" id="RHEA:43696"/>
        <dbReference type="Rhea" id="RHEA-COMP:10650"/>
        <dbReference type="Rhea" id="RHEA-COMP:10651"/>
        <dbReference type="ChEBI" id="CHEBI:15378"/>
        <dbReference type="ChEBI" id="CHEBI:30013"/>
        <dbReference type="ChEBI" id="CHEBI:33019"/>
        <dbReference type="ChEBI" id="CHEBI:43474"/>
        <dbReference type="ChEBI" id="CHEBI:61977"/>
        <dbReference type="ChEBI" id="CHEBI:83586"/>
        <dbReference type="EC" id="2.7.4.27"/>
    </reaction>
</comment>
<dbReference type="EMBL" id="NOZQ01000209">
    <property type="protein sequence ID" value="OYD14007.1"/>
    <property type="molecule type" value="Genomic_DNA"/>
</dbReference>
<dbReference type="PANTHER" id="PTHR31756:SF3">
    <property type="entry name" value="PYRUVATE, PHOSPHATE DIKINASE REGULATORY PROTEIN 1, CHLOROPLASTIC"/>
    <property type="match status" value="1"/>
</dbReference>
<evidence type="ECO:0000256" key="4">
    <source>
        <dbReference type="ARBA" id="ARBA00022777"/>
    </source>
</evidence>
<dbReference type="AlphaFoldDB" id="A0A235BQM3"/>
<comment type="similarity">
    <text evidence="5">Belongs to the pyruvate, phosphate/water dikinase regulatory protein family. PDRP subfamily.</text>
</comment>
<dbReference type="GO" id="GO:0043531">
    <property type="term" value="F:ADP binding"/>
    <property type="evidence" value="ECO:0007669"/>
    <property type="project" value="UniProtKB-UniRule"/>
</dbReference>
<dbReference type="EC" id="2.7.11.32" evidence="5"/>
<keyword evidence="2 5" id="KW-0808">Transferase</keyword>
<keyword evidence="1 5" id="KW-0723">Serine/threonine-protein kinase</keyword>
<protein>
    <recommendedName>
        <fullName evidence="5">Putative pyruvate, phosphate dikinase regulatory protein</fullName>
        <shortName evidence="5">PPDK regulatory protein</shortName>
        <ecNumber evidence="5">2.7.11.32</ecNumber>
        <ecNumber evidence="5">2.7.4.27</ecNumber>
    </recommendedName>
</protein>
<accession>A0A235BQM3</accession>
<dbReference type="PANTHER" id="PTHR31756">
    <property type="entry name" value="PYRUVATE, PHOSPHATE DIKINASE REGULATORY PROTEIN 1, CHLOROPLASTIC"/>
    <property type="match status" value="1"/>
</dbReference>
<dbReference type="GO" id="GO:0005524">
    <property type="term" value="F:ATP binding"/>
    <property type="evidence" value="ECO:0007669"/>
    <property type="project" value="InterPro"/>
</dbReference>
<dbReference type="HAMAP" id="MF_00921">
    <property type="entry name" value="PDRP"/>
    <property type="match status" value="1"/>
</dbReference>
<comment type="caution">
    <text evidence="6">The sequence shown here is derived from an EMBL/GenBank/DDBJ whole genome shotgun (WGS) entry which is preliminary data.</text>
</comment>
<dbReference type="Proteomes" id="UP000215215">
    <property type="component" value="Unassembled WGS sequence"/>
</dbReference>
<evidence type="ECO:0000256" key="3">
    <source>
        <dbReference type="ARBA" id="ARBA00022741"/>
    </source>
</evidence>
<dbReference type="GO" id="GO:0004674">
    <property type="term" value="F:protein serine/threonine kinase activity"/>
    <property type="evidence" value="ECO:0007669"/>
    <property type="project" value="UniProtKB-UniRule"/>
</dbReference>
<evidence type="ECO:0000313" key="7">
    <source>
        <dbReference type="Proteomes" id="UP000215215"/>
    </source>
</evidence>
<keyword evidence="3 5" id="KW-0547">Nucleotide-binding</keyword>
<evidence type="ECO:0000256" key="1">
    <source>
        <dbReference type="ARBA" id="ARBA00022527"/>
    </source>
</evidence>
<dbReference type="NCBIfam" id="NF003742">
    <property type="entry name" value="PRK05339.1"/>
    <property type="match status" value="1"/>
</dbReference>
<dbReference type="InterPro" id="IPR026565">
    <property type="entry name" value="PPDK_reg"/>
</dbReference>
<reference evidence="6 7" key="1">
    <citation type="submission" date="2017-07" db="EMBL/GenBank/DDBJ databases">
        <title>Recovery of genomes from metagenomes via a dereplication, aggregation, and scoring strategy.</title>
        <authorList>
            <person name="Sieber C.M."/>
            <person name="Probst A.J."/>
            <person name="Sharrar A."/>
            <person name="Thomas B.C."/>
            <person name="Hess M."/>
            <person name="Tringe S.G."/>
            <person name="Banfield J.F."/>
        </authorList>
    </citation>
    <scope>NUCLEOTIDE SEQUENCE [LARGE SCALE GENOMIC DNA]</scope>
    <source>
        <strain evidence="6">JGI_Cruoil_03_44_89</strain>
    </source>
</reference>
<dbReference type="EC" id="2.7.4.27" evidence="5"/>
<organism evidence="6 7">
    <name type="scientific">candidate division WOR-3 bacterium JGI_Cruoil_03_44_89</name>
    <dbReference type="NCBI Taxonomy" id="1973748"/>
    <lineage>
        <taxon>Bacteria</taxon>
        <taxon>Bacteria division WOR-3</taxon>
    </lineage>
</organism>
<proteinExistence type="inferred from homology"/>
<comment type="function">
    <text evidence="5">Bifunctional serine/threonine kinase and phosphorylase involved in the regulation of the pyruvate, phosphate dikinase (PPDK) by catalyzing its phosphorylation/dephosphorylation.</text>
</comment>
<sequence>MPGRQRHIFIVSDATGHTCELVVKAVLTQFDASRAVLHRVQYVRDTEQVKKVVEDAGEVRGVVVFTLVSPELRRVIHREGIKRAVPTIDIMGPILTRFTDLLEISPLALPGLFKHLNEDYFARIEAIDFAVNHDDGCRPEELNLADLVLIGVSRTSKTPISIYLSYRGYRVANVPIIMEVELPSQVYELDVRKVVGLTIRPDRLQAIRIARANRLKMGIGDRYVDIDRIKEEVKYSTEIFNRTGWIVIDVTSRSIEESSTIIMELMGKT</sequence>
<comment type="catalytic activity">
    <reaction evidence="5">
        <text>N(tele)-phospho-L-histidyl/L-threonyl-[pyruvate, phosphate dikinase] + ADP = N(tele)-phospho-L-histidyl/O-phospho-L-threonyl-[pyruvate, phosphate dikinase] + AMP + H(+)</text>
        <dbReference type="Rhea" id="RHEA:43692"/>
        <dbReference type="Rhea" id="RHEA-COMP:10650"/>
        <dbReference type="Rhea" id="RHEA-COMP:10651"/>
        <dbReference type="ChEBI" id="CHEBI:15378"/>
        <dbReference type="ChEBI" id="CHEBI:30013"/>
        <dbReference type="ChEBI" id="CHEBI:61977"/>
        <dbReference type="ChEBI" id="CHEBI:83586"/>
        <dbReference type="ChEBI" id="CHEBI:456215"/>
        <dbReference type="ChEBI" id="CHEBI:456216"/>
        <dbReference type="EC" id="2.7.11.32"/>
    </reaction>
</comment>
<evidence type="ECO:0000256" key="5">
    <source>
        <dbReference type="HAMAP-Rule" id="MF_00921"/>
    </source>
</evidence>
<dbReference type="Pfam" id="PF03618">
    <property type="entry name" value="Kinase-PPPase"/>
    <property type="match status" value="1"/>
</dbReference>
<keyword evidence="4 5" id="KW-0418">Kinase</keyword>
<evidence type="ECO:0000313" key="6">
    <source>
        <dbReference type="EMBL" id="OYD14007.1"/>
    </source>
</evidence>
<name>A0A235BQM3_UNCW3</name>
<gene>
    <name evidence="6" type="ORF">CH333_09360</name>
</gene>